<proteinExistence type="predicted"/>
<reference evidence="1 2" key="1">
    <citation type="journal article" date="2014" name="Nat. Commun.">
        <title>Klebsormidium flaccidum genome reveals primary factors for plant terrestrial adaptation.</title>
        <authorList>
            <person name="Hori K."/>
            <person name="Maruyama F."/>
            <person name="Fujisawa T."/>
            <person name="Togashi T."/>
            <person name="Yamamoto N."/>
            <person name="Seo M."/>
            <person name="Sato S."/>
            <person name="Yamada T."/>
            <person name="Mori H."/>
            <person name="Tajima N."/>
            <person name="Moriyama T."/>
            <person name="Ikeuchi M."/>
            <person name="Watanabe M."/>
            <person name="Wada H."/>
            <person name="Kobayashi K."/>
            <person name="Saito M."/>
            <person name="Masuda T."/>
            <person name="Sasaki-Sekimoto Y."/>
            <person name="Mashiguchi K."/>
            <person name="Awai K."/>
            <person name="Shimojima M."/>
            <person name="Masuda S."/>
            <person name="Iwai M."/>
            <person name="Nobusawa T."/>
            <person name="Narise T."/>
            <person name="Kondo S."/>
            <person name="Saito H."/>
            <person name="Sato R."/>
            <person name="Murakawa M."/>
            <person name="Ihara Y."/>
            <person name="Oshima-Yamada Y."/>
            <person name="Ohtaka K."/>
            <person name="Satoh M."/>
            <person name="Sonobe K."/>
            <person name="Ishii M."/>
            <person name="Ohtani R."/>
            <person name="Kanamori-Sato M."/>
            <person name="Honoki R."/>
            <person name="Miyazaki D."/>
            <person name="Mochizuki H."/>
            <person name="Umetsu J."/>
            <person name="Higashi K."/>
            <person name="Shibata D."/>
            <person name="Kamiya Y."/>
            <person name="Sato N."/>
            <person name="Nakamura Y."/>
            <person name="Tabata S."/>
            <person name="Ida S."/>
            <person name="Kurokawa K."/>
            <person name="Ohta H."/>
        </authorList>
    </citation>
    <scope>NUCLEOTIDE SEQUENCE [LARGE SCALE GENOMIC DNA]</scope>
    <source>
        <strain evidence="1 2">NIES-2285</strain>
    </source>
</reference>
<dbReference type="EMBL" id="DF237101">
    <property type="protein sequence ID" value="GAQ83557.1"/>
    <property type="molecule type" value="Genomic_DNA"/>
</dbReference>
<dbReference type="AlphaFoldDB" id="A0A1Y1I480"/>
<sequence>MPLWQEHKFWSSLLQERFFEVKSRNVSESSTLPQDIGDRRRNGQTSHRYSDLLLREDSQAESFWDEELTKIQEQKLQVVDSLRNSEVAGLLHDAAAFLGVPPEALASSCMKRSFLSKRAIFGLAILLAIVATPMLKLPEADPSPLSFLGSLFHFLGDFDPKAAENSSSASGNTGNSLKPE</sequence>
<protein>
    <submittedName>
        <fullName evidence="1">Uncharacterized protein</fullName>
    </submittedName>
</protein>
<keyword evidence="2" id="KW-1185">Reference proteome</keyword>
<gene>
    <name evidence="1" type="ORF">KFL_001520270</name>
</gene>
<evidence type="ECO:0000313" key="2">
    <source>
        <dbReference type="Proteomes" id="UP000054558"/>
    </source>
</evidence>
<evidence type="ECO:0000313" key="1">
    <source>
        <dbReference type="EMBL" id="GAQ83557.1"/>
    </source>
</evidence>
<organism evidence="1 2">
    <name type="scientific">Klebsormidium nitens</name>
    <name type="common">Green alga</name>
    <name type="synonym">Ulothrix nitens</name>
    <dbReference type="NCBI Taxonomy" id="105231"/>
    <lineage>
        <taxon>Eukaryota</taxon>
        <taxon>Viridiplantae</taxon>
        <taxon>Streptophyta</taxon>
        <taxon>Klebsormidiophyceae</taxon>
        <taxon>Klebsormidiales</taxon>
        <taxon>Klebsormidiaceae</taxon>
        <taxon>Klebsormidium</taxon>
    </lineage>
</organism>
<name>A0A1Y1I480_KLENI</name>
<dbReference type="Proteomes" id="UP000054558">
    <property type="component" value="Unassembled WGS sequence"/>
</dbReference>
<accession>A0A1Y1I480</accession>